<evidence type="ECO:0000313" key="2">
    <source>
        <dbReference type="EMBL" id="KAF9473614.1"/>
    </source>
</evidence>
<reference evidence="2" key="1">
    <citation type="submission" date="2020-11" db="EMBL/GenBank/DDBJ databases">
        <authorList>
            <consortium name="DOE Joint Genome Institute"/>
            <person name="Ahrendt S."/>
            <person name="Riley R."/>
            <person name="Andreopoulos W."/>
            <person name="Labutti K."/>
            <person name="Pangilinan J."/>
            <person name="Ruiz-Duenas F.J."/>
            <person name="Barrasa J.M."/>
            <person name="Sanchez-Garcia M."/>
            <person name="Camarero S."/>
            <person name="Miyauchi S."/>
            <person name="Serrano A."/>
            <person name="Linde D."/>
            <person name="Babiker R."/>
            <person name="Drula E."/>
            <person name="Ayuso-Fernandez I."/>
            <person name="Pacheco R."/>
            <person name="Padilla G."/>
            <person name="Ferreira P."/>
            <person name="Barriuso J."/>
            <person name="Kellner H."/>
            <person name="Castanera R."/>
            <person name="Alfaro M."/>
            <person name="Ramirez L."/>
            <person name="Pisabarro A.G."/>
            <person name="Kuo A."/>
            <person name="Tritt A."/>
            <person name="Lipzen A."/>
            <person name="He G."/>
            <person name="Yan M."/>
            <person name="Ng V."/>
            <person name="Cullen D."/>
            <person name="Martin F."/>
            <person name="Rosso M.-N."/>
            <person name="Henrissat B."/>
            <person name="Hibbett D."/>
            <person name="Martinez A.T."/>
            <person name="Grigoriev I.V."/>
        </authorList>
    </citation>
    <scope>NUCLEOTIDE SEQUENCE</scope>
    <source>
        <strain evidence="2">CIRM-BRFM 674</strain>
    </source>
</reference>
<dbReference type="AlphaFoldDB" id="A0A9P5YQI3"/>
<sequence length="117" mass="13317">MLLPFSRDEIVIVDSTYAHELSSSGLFRARNIPIRPGHPRIYAFVTQYSLTCPFLLRYTSTAMTNDKDERERQPRKPELNQHTPMSPSPSHTLTVFITNCAPLASIHLQVDDLPSLH</sequence>
<evidence type="ECO:0000313" key="3">
    <source>
        <dbReference type="Proteomes" id="UP000807469"/>
    </source>
</evidence>
<feature type="region of interest" description="Disordered" evidence="1">
    <location>
        <begin position="63"/>
        <end position="91"/>
    </location>
</feature>
<name>A0A9P5YQI3_9AGAR</name>
<proteinExistence type="predicted"/>
<dbReference type="EMBL" id="MU155428">
    <property type="protein sequence ID" value="KAF9473614.1"/>
    <property type="molecule type" value="Genomic_DNA"/>
</dbReference>
<feature type="compositionally biased region" description="Basic and acidic residues" evidence="1">
    <location>
        <begin position="65"/>
        <end position="79"/>
    </location>
</feature>
<accession>A0A9P5YQI3</accession>
<organism evidence="2 3">
    <name type="scientific">Pholiota conissans</name>
    <dbReference type="NCBI Taxonomy" id="109636"/>
    <lineage>
        <taxon>Eukaryota</taxon>
        <taxon>Fungi</taxon>
        <taxon>Dikarya</taxon>
        <taxon>Basidiomycota</taxon>
        <taxon>Agaricomycotina</taxon>
        <taxon>Agaricomycetes</taxon>
        <taxon>Agaricomycetidae</taxon>
        <taxon>Agaricales</taxon>
        <taxon>Agaricineae</taxon>
        <taxon>Strophariaceae</taxon>
        <taxon>Pholiota</taxon>
    </lineage>
</organism>
<evidence type="ECO:0000256" key="1">
    <source>
        <dbReference type="SAM" id="MobiDB-lite"/>
    </source>
</evidence>
<comment type="caution">
    <text evidence="2">The sequence shown here is derived from an EMBL/GenBank/DDBJ whole genome shotgun (WGS) entry which is preliminary data.</text>
</comment>
<protein>
    <submittedName>
        <fullName evidence="2">Uncharacterized protein</fullName>
    </submittedName>
</protein>
<gene>
    <name evidence="2" type="ORF">BDN70DRAFT_937288</name>
</gene>
<feature type="compositionally biased region" description="Polar residues" evidence="1">
    <location>
        <begin position="80"/>
        <end position="91"/>
    </location>
</feature>
<dbReference type="Proteomes" id="UP000807469">
    <property type="component" value="Unassembled WGS sequence"/>
</dbReference>
<keyword evidence="3" id="KW-1185">Reference proteome</keyword>